<evidence type="ECO:0000313" key="2">
    <source>
        <dbReference type="EMBL" id="GFU48186.1"/>
    </source>
</evidence>
<protein>
    <submittedName>
        <fullName evidence="2">Uncharacterized protein</fullName>
    </submittedName>
</protein>
<accession>A0A8X6UTU3</accession>
<reference evidence="2" key="1">
    <citation type="submission" date="2020-08" db="EMBL/GenBank/DDBJ databases">
        <title>Multicomponent nature underlies the extraordinary mechanical properties of spider dragline silk.</title>
        <authorList>
            <person name="Kono N."/>
            <person name="Nakamura H."/>
            <person name="Mori M."/>
            <person name="Yoshida Y."/>
            <person name="Ohtoshi R."/>
            <person name="Malay A.D."/>
            <person name="Moran D.A.P."/>
            <person name="Tomita M."/>
            <person name="Numata K."/>
            <person name="Arakawa K."/>
        </authorList>
    </citation>
    <scope>NUCLEOTIDE SEQUENCE</scope>
</reference>
<keyword evidence="1" id="KW-0472">Membrane</keyword>
<feature type="transmembrane region" description="Helical" evidence="1">
    <location>
        <begin position="46"/>
        <end position="65"/>
    </location>
</feature>
<feature type="transmembrane region" description="Helical" evidence="1">
    <location>
        <begin position="12"/>
        <end position="34"/>
    </location>
</feature>
<organism evidence="2 3">
    <name type="scientific">Nephila pilipes</name>
    <name type="common">Giant wood spider</name>
    <name type="synonym">Nephila maculata</name>
    <dbReference type="NCBI Taxonomy" id="299642"/>
    <lineage>
        <taxon>Eukaryota</taxon>
        <taxon>Metazoa</taxon>
        <taxon>Ecdysozoa</taxon>
        <taxon>Arthropoda</taxon>
        <taxon>Chelicerata</taxon>
        <taxon>Arachnida</taxon>
        <taxon>Araneae</taxon>
        <taxon>Araneomorphae</taxon>
        <taxon>Entelegynae</taxon>
        <taxon>Araneoidea</taxon>
        <taxon>Nephilidae</taxon>
        <taxon>Nephila</taxon>
    </lineage>
</organism>
<dbReference type="EMBL" id="BMAW01086640">
    <property type="protein sequence ID" value="GFU48186.1"/>
    <property type="molecule type" value="Genomic_DNA"/>
</dbReference>
<keyword evidence="3" id="KW-1185">Reference proteome</keyword>
<keyword evidence="1" id="KW-1133">Transmembrane helix</keyword>
<comment type="caution">
    <text evidence="2">The sequence shown here is derived from an EMBL/GenBank/DDBJ whole genome shotgun (WGS) entry which is preliminary data.</text>
</comment>
<keyword evidence="1" id="KW-0812">Transmembrane</keyword>
<name>A0A8X6UTU3_NEPPI</name>
<evidence type="ECO:0000313" key="3">
    <source>
        <dbReference type="Proteomes" id="UP000887013"/>
    </source>
</evidence>
<sequence length="96" mass="11233">MYSSSIECFFAKFVRLTFLPLCFIAFHLQHLFGIQADYENPHRDGYTFICFVSLDVVTIPIKISFVQKTSTMAVQYLKFSSFRLMLMMSYEAAFLE</sequence>
<proteinExistence type="predicted"/>
<evidence type="ECO:0000256" key="1">
    <source>
        <dbReference type="SAM" id="Phobius"/>
    </source>
</evidence>
<dbReference type="Proteomes" id="UP000887013">
    <property type="component" value="Unassembled WGS sequence"/>
</dbReference>
<gene>
    <name evidence="2" type="ORF">NPIL_85931</name>
</gene>
<dbReference type="AlphaFoldDB" id="A0A8X6UTU3"/>